<protein>
    <submittedName>
        <fullName evidence="5">Taurine catabolism dioxygenase TauD</fullName>
    </submittedName>
</protein>
<feature type="domain" description="TauD/TfdA-like" evidence="4">
    <location>
        <begin position="44"/>
        <end position="331"/>
    </location>
</feature>
<evidence type="ECO:0000256" key="1">
    <source>
        <dbReference type="ARBA" id="ARBA00001954"/>
    </source>
</evidence>
<dbReference type="GO" id="GO:0016706">
    <property type="term" value="F:2-oxoglutarate-dependent dioxygenase activity"/>
    <property type="evidence" value="ECO:0007669"/>
    <property type="project" value="UniProtKB-ARBA"/>
</dbReference>
<dbReference type="InterPro" id="IPR003819">
    <property type="entry name" value="TauD/TfdA-like"/>
</dbReference>
<dbReference type="InterPro" id="IPR050411">
    <property type="entry name" value="AlphaKG_dependent_hydroxylases"/>
</dbReference>
<keyword evidence="2" id="KW-0560">Oxidoreductase</keyword>
<organism evidence="5 6">
    <name type="scientific">Methylocystis bryophila</name>
    <dbReference type="NCBI Taxonomy" id="655015"/>
    <lineage>
        <taxon>Bacteria</taxon>
        <taxon>Pseudomonadati</taxon>
        <taxon>Pseudomonadota</taxon>
        <taxon>Alphaproteobacteria</taxon>
        <taxon>Hyphomicrobiales</taxon>
        <taxon>Methylocystaceae</taxon>
        <taxon>Methylocystis</taxon>
    </lineage>
</organism>
<comment type="cofactor">
    <cofactor evidence="1">
        <name>Fe(2+)</name>
        <dbReference type="ChEBI" id="CHEBI:29033"/>
    </cofactor>
</comment>
<evidence type="ECO:0000256" key="2">
    <source>
        <dbReference type="ARBA" id="ARBA00023002"/>
    </source>
</evidence>
<dbReference type="RefSeq" id="WP_085773901.1">
    <property type="nucleotide sequence ID" value="NZ_AP027150.1"/>
</dbReference>
<proteinExistence type="predicted"/>
<accession>A0A1W6N1Z9</accession>
<evidence type="ECO:0000256" key="3">
    <source>
        <dbReference type="ARBA" id="ARBA00023194"/>
    </source>
</evidence>
<dbReference type="Gene3D" id="3.60.130.10">
    <property type="entry name" value="Clavaminate synthase-like"/>
    <property type="match status" value="1"/>
</dbReference>
<dbReference type="Pfam" id="PF02668">
    <property type="entry name" value="TauD"/>
    <property type="match status" value="1"/>
</dbReference>
<keyword evidence="3" id="KW-0045">Antibiotic biosynthesis</keyword>
<reference evidence="5 6" key="1">
    <citation type="submission" date="2017-02" db="EMBL/GenBank/DDBJ databases">
        <authorList>
            <person name="Peterson S.W."/>
        </authorList>
    </citation>
    <scope>NUCLEOTIDE SEQUENCE [LARGE SCALE GENOMIC DNA]</scope>
    <source>
        <strain evidence="5 6">S285</strain>
        <plasmid evidence="6">Plasmid p1</plasmid>
    </source>
</reference>
<dbReference type="PANTHER" id="PTHR10696:SF56">
    <property type="entry name" value="TAUD_TFDA-LIKE DOMAIN-CONTAINING PROTEIN"/>
    <property type="match status" value="1"/>
</dbReference>
<name>A0A1W6N1Z9_9HYPH</name>
<evidence type="ECO:0000313" key="6">
    <source>
        <dbReference type="Proteomes" id="UP000193978"/>
    </source>
</evidence>
<dbReference type="AlphaFoldDB" id="A0A1W6N1Z9"/>
<dbReference type="EMBL" id="CP019949">
    <property type="protein sequence ID" value="ARN83880.1"/>
    <property type="molecule type" value="Genomic_DNA"/>
</dbReference>
<keyword evidence="6" id="KW-1185">Reference proteome</keyword>
<sequence>MNAIRNSTQLGSVRRRPVSLQPGSMVEYASLPGVDNSPLIIEARAEGLRLSAWAAGRREELEELAARHGAVLLRGFAVEGVSDFAECVDKMCGGALEYRFRASPRSEVGHHIYTSTDYPADQFIFPHNEHSFSPVCPRYLVLWCETAARTGGETPIGDNREITRRINAAVKERFLRRGILYVRNYGVGFGLPWPTVFQTHDRAEVERYCDSVSIECQWRKNDQLRTRQVGPAMIRHPRTGEHIWFNHATFFHVTTLPTEFSKALLAEFEEADLPTQTYYGDGTSIEPEALEHLRGIYRASLCSFSWQANDVVLVDNILAVHGRNPYSGFRRVCLAMAQTFKPNEWAVLCGETP</sequence>
<evidence type="ECO:0000313" key="5">
    <source>
        <dbReference type="EMBL" id="ARN83880.1"/>
    </source>
</evidence>
<dbReference type="SUPFAM" id="SSF51197">
    <property type="entry name" value="Clavaminate synthase-like"/>
    <property type="match status" value="1"/>
</dbReference>
<dbReference type="PANTHER" id="PTHR10696">
    <property type="entry name" value="GAMMA-BUTYROBETAINE HYDROXYLASE-RELATED"/>
    <property type="match status" value="1"/>
</dbReference>
<dbReference type="InterPro" id="IPR042098">
    <property type="entry name" value="TauD-like_sf"/>
</dbReference>
<gene>
    <name evidence="5" type="ORF">B1812_21590</name>
</gene>
<dbReference type="KEGG" id="mbry:B1812_21590"/>
<geneLocation type="plasmid" evidence="5 6">
    <name>p1</name>
</geneLocation>
<dbReference type="OrthoDB" id="9769888at2"/>
<dbReference type="Proteomes" id="UP000193978">
    <property type="component" value="Plasmid p1"/>
</dbReference>
<keyword evidence="5" id="KW-0614">Plasmid</keyword>
<evidence type="ECO:0000259" key="4">
    <source>
        <dbReference type="Pfam" id="PF02668"/>
    </source>
</evidence>
<keyword evidence="5" id="KW-0223">Dioxygenase</keyword>
<dbReference type="GO" id="GO:0017000">
    <property type="term" value="P:antibiotic biosynthetic process"/>
    <property type="evidence" value="ECO:0007669"/>
    <property type="project" value="UniProtKB-KW"/>
</dbReference>